<proteinExistence type="predicted"/>
<comment type="caution">
    <text evidence="1">The sequence shown here is derived from an EMBL/GenBank/DDBJ whole genome shotgun (WGS) entry which is preliminary data.</text>
</comment>
<organism evidence="1 2">
    <name type="scientific">Saitozyma podzolica</name>
    <dbReference type="NCBI Taxonomy" id="1890683"/>
    <lineage>
        <taxon>Eukaryota</taxon>
        <taxon>Fungi</taxon>
        <taxon>Dikarya</taxon>
        <taxon>Basidiomycota</taxon>
        <taxon>Agaricomycotina</taxon>
        <taxon>Tremellomycetes</taxon>
        <taxon>Tremellales</taxon>
        <taxon>Trimorphomycetaceae</taxon>
        <taxon>Saitozyma</taxon>
    </lineage>
</organism>
<dbReference type="EMBL" id="RSCD01000017">
    <property type="protein sequence ID" value="RSH87363.1"/>
    <property type="molecule type" value="Genomic_DNA"/>
</dbReference>
<name>A0A427Y8H2_9TREE</name>
<protein>
    <submittedName>
        <fullName evidence="1">Uncharacterized protein</fullName>
    </submittedName>
</protein>
<evidence type="ECO:0000313" key="1">
    <source>
        <dbReference type="EMBL" id="RSH87363.1"/>
    </source>
</evidence>
<evidence type="ECO:0000313" key="2">
    <source>
        <dbReference type="Proteomes" id="UP000279259"/>
    </source>
</evidence>
<dbReference type="AlphaFoldDB" id="A0A427Y8H2"/>
<reference evidence="1 2" key="1">
    <citation type="submission" date="2018-11" db="EMBL/GenBank/DDBJ databases">
        <title>Genome sequence of Saitozyma podzolica DSM 27192.</title>
        <authorList>
            <person name="Aliyu H."/>
            <person name="Gorte O."/>
            <person name="Ochsenreither K."/>
        </authorList>
    </citation>
    <scope>NUCLEOTIDE SEQUENCE [LARGE SCALE GENOMIC DNA]</scope>
    <source>
        <strain evidence="1 2">DSM 27192</strain>
    </source>
</reference>
<keyword evidence="2" id="KW-1185">Reference proteome</keyword>
<accession>A0A427Y8H2</accession>
<gene>
    <name evidence="1" type="ORF">EHS25_003272</name>
</gene>
<dbReference type="Proteomes" id="UP000279259">
    <property type="component" value="Unassembled WGS sequence"/>
</dbReference>
<dbReference type="OrthoDB" id="2588801at2759"/>
<sequence>MASSKATPALNLPSDVSILKTKEAAKHGLDASVGETEVVWPKPEFGPSTTIELVTKEGKEMSGFILPAGSMFSLGAAIPAKTVLQYGAYFPPGTMFPDGVLCPIHARMVSVQPIETKKPPAAPSEPVCLIQ</sequence>